<evidence type="ECO:0000256" key="5">
    <source>
        <dbReference type="ARBA" id="ARBA00023065"/>
    </source>
</evidence>
<keyword evidence="10" id="KW-1185">Reference proteome</keyword>
<dbReference type="GO" id="GO:0030007">
    <property type="term" value="P:intracellular potassium ion homeostasis"/>
    <property type="evidence" value="ECO:0007669"/>
    <property type="project" value="TreeGrafter"/>
</dbReference>
<dbReference type="GO" id="GO:1990573">
    <property type="term" value="P:potassium ion import across plasma membrane"/>
    <property type="evidence" value="ECO:0007669"/>
    <property type="project" value="TreeGrafter"/>
</dbReference>
<evidence type="ECO:0000256" key="7">
    <source>
        <dbReference type="SAM" id="MobiDB-lite"/>
    </source>
</evidence>
<dbReference type="Pfam" id="PF02386">
    <property type="entry name" value="TrkH"/>
    <property type="match status" value="2"/>
</dbReference>
<dbReference type="Proteomes" id="UP001219355">
    <property type="component" value="Chromosome 5"/>
</dbReference>
<dbReference type="GO" id="GO:0005886">
    <property type="term" value="C:plasma membrane"/>
    <property type="evidence" value="ECO:0007669"/>
    <property type="project" value="TreeGrafter"/>
</dbReference>
<keyword evidence="4 8" id="KW-1133">Transmembrane helix</keyword>
<feature type="compositionally biased region" description="Polar residues" evidence="7">
    <location>
        <begin position="171"/>
        <end position="182"/>
    </location>
</feature>
<feature type="region of interest" description="Disordered" evidence="7">
    <location>
        <begin position="171"/>
        <end position="210"/>
    </location>
</feature>
<dbReference type="InterPro" id="IPR003445">
    <property type="entry name" value="Cat_transpt"/>
</dbReference>
<feature type="transmembrane region" description="Helical" evidence="8">
    <location>
        <begin position="337"/>
        <end position="360"/>
    </location>
</feature>
<feature type="transmembrane region" description="Helical" evidence="8">
    <location>
        <begin position="60"/>
        <end position="81"/>
    </location>
</feature>
<keyword evidence="2" id="KW-0813">Transport</keyword>
<evidence type="ECO:0000256" key="3">
    <source>
        <dbReference type="ARBA" id="ARBA00022692"/>
    </source>
</evidence>
<name>A0AAF0IMB4_9EURO</name>
<keyword evidence="5" id="KW-0406">Ion transport</keyword>
<sequence>MTASSGGRALWRFRHTVADFLPPFNFLTLHYLYFILMGLVSSAIFYGASTPARSVSYVDSLYLCVSAMTGAGLNTVCAYLSTAKAPRIYGMLIHYAQVNLAALNTFQQAELFVLLMLGSAILISSVVLIVRKMAFESKFQGIVEDRIRNRPLQRIVHLSAPLATREDITPATCTDHQSSSNAPAEERVARPSVRKTALPKMNSKDRPDTSFSVAPALEENTLHTVLTQRDDDHIRWAEDPSLPRPHSRSRHHMFPMAGVGARGDIMNDPKDVLPNSELHDQLDQRIKSTKAITGTRKSFPSSGSISRNSQFFGLSQADREKLGGVEYKAISFLSWLVPAYFIAFHLLGCLALGAWMWYHYPQVARNNGLDPFWTGAFFACSAFNNSGYSLLDSGVIPLQKSAFILLTMGFLILAGNTLYPAFLRLIVWTMKCLLPENTSYSDRKMVLDFILDHPRRIYTNMFPSRHTWYLVGTVFLFNAIDWAAFEVLSIGNEEVRNLGAWRALDGLFQALSVRSGGFYVVTIANLNQGLLVLYILMMASSHCYHQEVPVRMWQVTKGLFTVRVGLSGDGDNEVRNFIIIRNKHFKANISVYRNTNIYEERSLGIYAGDVREAERPSFPAQSTLGRLRRYISGRDAPQESRGYFLRQQLRGQLSHDLWWIALAVVLISICENKRYNEHPVVFATMNIVFEVVSAYGCVGISTGVPWNTYAFSGAWQTVSKLILVAVMLRGKHRGLPVSIDRAIMLPDVSLEWAEEEDAVLRLERTRTLERSRSRSKSVGPQSRVVSGR</sequence>
<evidence type="ECO:0008006" key="11">
    <source>
        <dbReference type="Google" id="ProtNLM"/>
    </source>
</evidence>
<dbReference type="PANTHER" id="PTHR31064:SF37">
    <property type="entry name" value="TRANSPORTER, PUTATIVE (EUROFUNG)-RELATED"/>
    <property type="match status" value="1"/>
</dbReference>
<dbReference type="GO" id="GO:0140107">
    <property type="term" value="F:high-affinity potassium ion transmembrane transporter activity"/>
    <property type="evidence" value="ECO:0007669"/>
    <property type="project" value="TreeGrafter"/>
</dbReference>
<dbReference type="InterPro" id="IPR051143">
    <property type="entry name" value="TrkH_K-transport"/>
</dbReference>
<evidence type="ECO:0000256" key="2">
    <source>
        <dbReference type="ARBA" id="ARBA00022448"/>
    </source>
</evidence>
<evidence type="ECO:0000313" key="10">
    <source>
        <dbReference type="Proteomes" id="UP001219355"/>
    </source>
</evidence>
<evidence type="ECO:0000256" key="1">
    <source>
        <dbReference type="ARBA" id="ARBA00004141"/>
    </source>
</evidence>
<organism evidence="9 10">
    <name type="scientific">Emydomyces testavorans</name>
    <dbReference type="NCBI Taxonomy" id="2070801"/>
    <lineage>
        <taxon>Eukaryota</taxon>
        <taxon>Fungi</taxon>
        <taxon>Dikarya</taxon>
        <taxon>Ascomycota</taxon>
        <taxon>Pezizomycotina</taxon>
        <taxon>Eurotiomycetes</taxon>
        <taxon>Eurotiomycetidae</taxon>
        <taxon>Onygenales</taxon>
        <taxon>Nannizziopsiaceae</taxon>
        <taxon>Emydomyces</taxon>
    </lineage>
</organism>
<gene>
    <name evidence="9" type="ORF">PRK78_006987</name>
</gene>
<feature type="transmembrane region" description="Helical" evidence="8">
    <location>
        <begin position="30"/>
        <end position="48"/>
    </location>
</feature>
<evidence type="ECO:0000313" key="9">
    <source>
        <dbReference type="EMBL" id="WEW61497.1"/>
    </source>
</evidence>
<feature type="transmembrane region" description="Helical" evidence="8">
    <location>
        <begin position="111"/>
        <end position="130"/>
    </location>
</feature>
<protein>
    <recommendedName>
        <fullName evidence="11">Potassium transport protein</fullName>
    </recommendedName>
</protein>
<feature type="transmembrane region" description="Helical" evidence="8">
    <location>
        <begin position="468"/>
        <end position="488"/>
    </location>
</feature>
<comment type="subcellular location">
    <subcellularLocation>
        <location evidence="1">Membrane</location>
        <topology evidence="1">Multi-pass membrane protein</topology>
    </subcellularLocation>
</comment>
<proteinExistence type="predicted"/>
<dbReference type="AlphaFoldDB" id="A0AAF0IMB4"/>
<evidence type="ECO:0000256" key="4">
    <source>
        <dbReference type="ARBA" id="ARBA00022989"/>
    </source>
</evidence>
<evidence type="ECO:0000256" key="6">
    <source>
        <dbReference type="ARBA" id="ARBA00023136"/>
    </source>
</evidence>
<feature type="transmembrane region" description="Helical" evidence="8">
    <location>
        <begin position="517"/>
        <end position="537"/>
    </location>
</feature>
<reference evidence="9" key="1">
    <citation type="submission" date="2023-03" db="EMBL/GenBank/DDBJ databases">
        <title>Emydomyces testavorans Genome Sequence.</title>
        <authorList>
            <person name="Hoyer L."/>
        </authorList>
    </citation>
    <scope>NUCLEOTIDE SEQUENCE</scope>
    <source>
        <strain evidence="9">16-2883</strain>
    </source>
</reference>
<dbReference type="PANTHER" id="PTHR31064">
    <property type="entry name" value="POTASSIUM TRANSPORT PROTEIN DDB_G0292412-RELATED"/>
    <property type="match status" value="1"/>
</dbReference>
<dbReference type="EMBL" id="CP120631">
    <property type="protein sequence ID" value="WEW61497.1"/>
    <property type="molecule type" value="Genomic_DNA"/>
</dbReference>
<accession>A0AAF0IMB4</accession>
<evidence type="ECO:0000256" key="8">
    <source>
        <dbReference type="SAM" id="Phobius"/>
    </source>
</evidence>
<feature type="transmembrane region" description="Helical" evidence="8">
    <location>
        <begin position="403"/>
        <end position="427"/>
    </location>
</feature>
<keyword evidence="6 8" id="KW-0472">Membrane</keyword>
<keyword evidence="3 8" id="KW-0812">Transmembrane</keyword>